<dbReference type="InterPro" id="IPR011008">
    <property type="entry name" value="Dimeric_a/b-barrel"/>
</dbReference>
<accession>A0A1H0NFW0</accession>
<dbReference type="Pfam" id="PF05336">
    <property type="entry name" value="rhaM"/>
    <property type="match status" value="1"/>
</dbReference>
<dbReference type="OrthoDB" id="9799608at2"/>
<sequence length="105" mass="12361">MERFAWKATVKDGMLAEYKKRHDNLWPELKQVLKDAGISNYTIWNTGNELFGYFECDKGVSYAEQYQAQSAVVDKWNEYMQDVMVMEMDPETGAQPKMQQVFFLE</sequence>
<dbReference type="RefSeq" id="WP_074571275.1">
    <property type="nucleotide sequence ID" value="NZ_FNJQ01000003.1"/>
</dbReference>
<gene>
    <name evidence="1" type="ORF">SAMN05216366_10367</name>
</gene>
<dbReference type="SUPFAM" id="SSF54909">
    <property type="entry name" value="Dimeric alpha+beta barrel"/>
    <property type="match status" value="1"/>
</dbReference>
<protein>
    <submittedName>
        <fullName evidence="1">L-rhamnose mutarotase</fullName>
    </submittedName>
</protein>
<dbReference type="Gene3D" id="3.30.70.100">
    <property type="match status" value="1"/>
</dbReference>
<dbReference type="AlphaFoldDB" id="A0A1H0NFW0"/>
<organism evidence="1 2">
    <name type="scientific">Selenomonas ruminantium</name>
    <dbReference type="NCBI Taxonomy" id="971"/>
    <lineage>
        <taxon>Bacteria</taxon>
        <taxon>Bacillati</taxon>
        <taxon>Bacillota</taxon>
        <taxon>Negativicutes</taxon>
        <taxon>Selenomonadales</taxon>
        <taxon>Selenomonadaceae</taxon>
        <taxon>Selenomonas</taxon>
    </lineage>
</organism>
<name>A0A1H0NFW0_SELRU</name>
<dbReference type="Proteomes" id="UP000182412">
    <property type="component" value="Unassembled WGS sequence"/>
</dbReference>
<dbReference type="PANTHER" id="PTHR34389">
    <property type="entry name" value="L-RHAMNOSE MUTAROTASE"/>
    <property type="match status" value="1"/>
</dbReference>
<dbReference type="EMBL" id="FNJQ01000003">
    <property type="protein sequence ID" value="SDO91563.1"/>
    <property type="molecule type" value="Genomic_DNA"/>
</dbReference>
<proteinExistence type="predicted"/>
<dbReference type="GO" id="GO:0016857">
    <property type="term" value="F:racemase and epimerase activity, acting on carbohydrates and derivatives"/>
    <property type="evidence" value="ECO:0007669"/>
    <property type="project" value="InterPro"/>
</dbReference>
<dbReference type="InterPro" id="IPR008000">
    <property type="entry name" value="Rham/fucose_mutarotase"/>
</dbReference>
<reference evidence="1 2" key="1">
    <citation type="submission" date="2016-10" db="EMBL/GenBank/DDBJ databases">
        <authorList>
            <person name="de Groot N.N."/>
        </authorList>
    </citation>
    <scope>NUCLEOTIDE SEQUENCE [LARGE SCALE GENOMIC DNA]</scope>
    <source>
        <strain evidence="1 2">S137</strain>
    </source>
</reference>
<dbReference type="GO" id="GO:0019301">
    <property type="term" value="P:rhamnose catabolic process"/>
    <property type="evidence" value="ECO:0007669"/>
    <property type="project" value="TreeGrafter"/>
</dbReference>
<evidence type="ECO:0000313" key="1">
    <source>
        <dbReference type="EMBL" id="SDO91563.1"/>
    </source>
</evidence>
<dbReference type="PANTHER" id="PTHR34389:SF2">
    <property type="entry name" value="L-RHAMNOSE MUTAROTASE"/>
    <property type="match status" value="1"/>
</dbReference>
<evidence type="ECO:0000313" key="2">
    <source>
        <dbReference type="Proteomes" id="UP000182412"/>
    </source>
</evidence>